<evidence type="ECO:0000313" key="9">
    <source>
        <dbReference type="EMBL" id="MBB5641019.1"/>
    </source>
</evidence>
<accession>A0A099J5W2</accession>
<proteinExistence type="predicted"/>
<dbReference type="STRING" id="1001240.GY21_11170"/>
<evidence type="ECO:0000256" key="3">
    <source>
        <dbReference type="ARBA" id="ARBA00022692"/>
    </source>
</evidence>
<dbReference type="EMBL" id="JACHBQ010000001">
    <property type="protein sequence ID" value="MBB5641019.1"/>
    <property type="molecule type" value="Genomic_DNA"/>
</dbReference>
<dbReference type="AlphaFoldDB" id="A0A099J5W2"/>
<comment type="subcellular location">
    <subcellularLocation>
        <location evidence="1">Cell membrane</location>
        <topology evidence="1">Multi-pass membrane protein</topology>
    </subcellularLocation>
</comment>
<keyword evidence="10" id="KW-1185">Reference proteome</keyword>
<evidence type="ECO:0000256" key="5">
    <source>
        <dbReference type="ARBA" id="ARBA00023136"/>
    </source>
</evidence>
<evidence type="ECO:0000313" key="8">
    <source>
        <dbReference type="EMBL" id="KGJ73465.1"/>
    </source>
</evidence>
<keyword evidence="5 7" id="KW-0472">Membrane</keyword>
<dbReference type="GO" id="GO:0005886">
    <property type="term" value="C:plasma membrane"/>
    <property type="evidence" value="ECO:0007669"/>
    <property type="project" value="UniProtKB-SubCell"/>
</dbReference>
<keyword evidence="4 7" id="KW-1133">Transmembrane helix</keyword>
<dbReference type="Proteomes" id="UP000561726">
    <property type="component" value="Unassembled WGS sequence"/>
</dbReference>
<dbReference type="GO" id="GO:0015658">
    <property type="term" value="F:branched-chain amino acid transmembrane transporter activity"/>
    <property type="evidence" value="ECO:0007669"/>
    <property type="project" value="InterPro"/>
</dbReference>
<evidence type="ECO:0000256" key="1">
    <source>
        <dbReference type="ARBA" id="ARBA00004651"/>
    </source>
</evidence>
<dbReference type="RefSeq" id="WP_035836809.1">
    <property type="nucleotide sequence ID" value="NZ_JACHBQ010000001.1"/>
</dbReference>
<comment type="caution">
    <text evidence="8">The sequence shown here is derived from an EMBL/GenBank/DDBJ whole genome shotgun (WGS) entry which is preliminary data.</text>
</comment>
<reference evidence="8 10" key="1">
    <citation type="submission" date="2014-08" db="EMBL/GenBank/DDBJ databases">
        <authorList>
            <person name="Sisinthy S."/>
        </authorList>
    </citation>
    <scope>NUCLEOTIDE SEQUENCE [LARGE SCALE GENOMIC DNA]</scope>
    <source>
        <strain evidence="8 10">RuG17</strain>
    </source>
</reference>
<dbReference type="Pfam" id="PF02653">
    <property type="entry name" value="BPD_transp_2"/>
    <property type="match status" value="1"/>
</dbReference>
<evidence type="ECO:0000313" key="11">
    <source>
        <dbReference type="Proteomes" id="UP000561726"/>
    </source>
</evidence>
<dbReference type="eggNOG" id="COG4177">
    <property type="taxonomic scope" value="Bacteria"/>
</dbReference>
<dbReference type="CDD" id="cd06581">
    <property type="entry name" value="TM_PBP1_LivM_like"/>
    <property type="match status" value="1"/>
</dbReference>
<reference evidence="9 11" key="2">
    <citation type="submission" date="2020-08" db="EMBL/GenBank/DDBJ databases">
        <title>Sequencing the genomes of 1000 actinobacteria strains.</title>
        <authorList>
            <person name="Klenk H.-P."/>
        </authorList>
    </citation>
    <scope>NUCLEOTIDE SEQUENCE [LARGE SCALE GENOMIC DNA]</scope>
    <source>
        <strain evidence="9 11">DSM 21065</strain>
    </source>
</reference>
<keyword evidence="2" id="KW-1003">Cell membrane</keyword>
<evidence type="ECO:0000313" key="10">
    <source>
        <dbReference type="Proteomes" id="UP000029864"/>
    </source>
</evidence>
<sequence length="340" mass="35915">MSVPVRNPAPPKSTAPPLETGSSRSRFDLRPIYEPLIFLSATTVAYFVMPPNMQYVLGIAVIYALLATSLGVLFGWTGIYTFGHAAFFGIGAYATALLKEQAWGPLAFLGISAVVAVIAAMLIGLIGQRLAKVEFAMLTMIVGQIAYLLTFRVPALQGDNGIYGIPRGDVFGIDITPPASFWWYSIIVVAIVMGVLRRIHLSAFGESLNAIRDDAVKAAAIGIPVKSLRLAAFGLAGGVAGLAGGLFAQQGSIVTPSTLSFAFSGQIIIMALLGGMMGFWGPALGAILFQFINALVFGNSPHGTLVLGIILLAVVMLFPSGVLGALARLRDLLMRTRSKR</sequence>
<gene>
    <name evidence="9" type="ORF">BJ997_001567</name>
    <name evidence="8" type="ORF">GY21_11170</name>
</gene>
<evidence type="ECO:0000256" key="4">
    <source>
        <dbReference type="ARBA" id="ARBA00022989"/>
    </source>
</evidence>
<feature type="transmembrane region" description="Helical" evidence="7">
    <location>
        <begin position="102"/>
        <end position="123"/>
    </location>
</feature>
<dbReference type="InterPro" id="IPR043428">
    <property type="entry name" value="LivM-like"/>
</dbReference>
<dbReference type="EMBL" id="JPXF01000043">
    <property type="protein sequence ID" value="KGJ73465.1"/>
    <property type="molecule type" value="Genomic_DNA"/>
</dbReference>
<protein>
    <submittedName>
        <fullName evidence="9">Branched-chain amino acid transport system permease protein</fullName>
    </submittedName>
</protein>
<evidence type="ECO:0000256" key="7">
    <source>
        <dbReference type="SAM" id="Phobius"/>
    </source>
</evidence>
<dbReference type="PANTHER" id="PTHR30482">
    <property type="entry name" value="HIGH-AFFINITY BRANCHED-CHAIN AMINO ACID TRANSPORT SYSTEM PERMEASE"/>
    <property type="match status" value="1"/>
</dbReference>
<feature type="transmembrane region" description="Helical" evidence="7">
    <location>
        <begin position="304"/>
        <end position="329"/>
    </location>
</feature>
<evidence type="ECO:0000256" key="2">
    <source>
        <dbReference type="ARBA" id="ARBA00022475"/>
    </source>
</evidence>
<feature type="transmembrane region" description="Helical" evidence="7">
    <location>
        <begin position="135"/>
        <end position="153"/>
    </location>
</feature>
<dbReference type="PANTHER" id="PTHR30482:SF17">
    <property type="entry name" value="ABC TRANSPORTER ATP-BINDING PROTEIN"/>
    <property type="match status" value="1"/>
</dbReference>
<name>A0A099J5W2_9MICO</name>
<feature type="transmembrane region" description="Helical" evidence="7">
    <location>
        <begin position="79"/>
        <end position="96"/>
    </location>
</feature>
<dbReference type="OrthoDB" id="9814461at2"/>
<keyword evidence="3 7" id="KW-0812">Transmembrane</keyword>
<dbReference type="InterPro" id="IPR001851">
    <property type="entry name" value="ABC_transp_permease"/>
</dbReference>
<feature type="transmembrane region" description="Helical" evidence="7">
    <location>
        <begin position="181"/>
        <end position="199"/>
    </location>
</feature>
<evidence type="ECO:0000256" key="6">
    <source>
        <dbReference type="SAM" id="MobiDB-lite"/>
    </source>
</evidence>
<dbReference type="Proteomes" id="UP000029864">
    <property type="component" value="Unassembled WGS sequence"/>
</dbReference>
<organism evidence="8 10">
    <name type="scientific">Cryobacterium roopkundense</name>
    <dbReference type="NCBI Taxonomy" id="1001240"/>
    <lineage>
        <taxon>Bacteria</taxon>
        <taxon>Bacillati</taxon>
        <taxon>Actinomycetota</taxon>
        <taxon>Actinomycetes</taxon>
        <taxon>Micrococcales</taxon>
        <taxon>Microbacteriaceae</taxon>
        <taxon>Cryobacterium</taxon>
    </lineage>
</organism>
<feature type="region of interest" description="Disordered" evidence="6">
    <location>
        <begin position="1"/>
        <end position="23"/>
    </location>
</feature>